<gene>
    <name evidence="6" type="ORF">JMN32_19995</name>
</gene>
<dbReference type="InterPro" id="IPR005119">
    <property type="entry name" value="LysR_subst-bd"/>
</dbReference>
<evidence type="ECO:0000256" key="1">
    <source>
        <dbReference type="ARBA" id="ARBA00009437"/>
    </source>
</evidence>
<dbReference type="InterPro" id="IPR036388">
    <property type="entry name" value="WH-like_DNA-bd_sf"/>
</dbReference>
<evidence type="ECO:0000256" key="3">
    <source>
        <dbReference type="ARBA" id="ARBA00023125"/>
    </source>
</evidence>
<dbReference type="InterPro" id="IPR036390">
    <property type="entry name" value="WH_DNA-bd_sf"/>
</dbReference>
<dbReference type="GO" id="GO:0003677">
    <property type="term" value="F:DNA binding"/>
    <property type="evidence" value="ECO:0007669"/>
    <property type="project" value="UniProtKB-KW"/>
</dbReference>
<evidence type="ECO:0000313" key="6">
    <source>
        <dbReference type="EMBL" id="MBL6448604.1"/>
    </source>
</evidence>
<keyword evidence="7" id="KW-1185">Reference proteome</keyword>
<organism evidence="6 7">
    <name type="scientific">Fulvivirga marina</name>
    <dbReference type="NCBI Taxonomy" id="2494733"/>
    <lineage>
        <taxon>Bacteria</taxon>
        <taxon>Pseudomonadati</taxon>
        <taxon>Bacteroidota</taxon>
        <taxon>Cytophagia</taxon>
        <taxon>Cytophagales</taxon>
        <taxon>Fulvivirgaceae</taxon>
        <taxon>Fulvivirga</taxon>
    </lineage>
</organism>
<keyword evidence="3" id="KW-0238">DNA-binding</keyword>
<dbReference type="RefSeq" id="WP_202858139.1">
    <property type="nucleotide sequence ID" value="NZ_JAEUGD010000064.1"/>
</dbReference>
<sequence>MISITNQLEVRHFEYFLVLAETLHYGKAAERLFITQSALSQQIQRMETILGQELFVRTNRKVILSHAGELLKEEAEAILMQLKKSMEQWQFRVEGGEGIVRIGFVGSAMQIYLPKLLKEFTSKYPRIKFYLKELSNKDQLLALDKKELDIGFLRSNNLMANMHSLPVFKENLTLVLPENHAITEQNFVDIGQLADESYILFPNESSHLFFGQIMTLCKEHGFTPRISHQSIHGPTIFKLVESGLGISIVPNSLVDKFNYKVRYIELKEIKHKTELFAVWNKYNDNTGLTHLLGLLKGE</sequence>
<keyword evidence="4" id="KW-0804">Transcription</keyword>
<dbReference type="SUPFAM" id="SSF46785">
    <property type="entry name" value="Winged helix' DNA-binding domain"/>
    <property type="match status" value="1"/>
</dbReference>
<dbReference type="InterPro" id="IPR000847">
    <property type="entry name" value="LysR_HTH_N"/>
</dbReference>
<evidence type="ECO:0000313" key="7">
    <source>
        <dbReference type="Proteomes" id="UP000614216"/>
    </source>
</evidence>
<dbReference type="PRINTS" id="PR00039">
    <property type="entry name" value="HTHLYSR"/>
</dbReference>
<dbReference type="FunFam" id="1.10.10.10:FF:000001">
    <property type="entry name" value="LysR family transcriptional regulator"/>
    <property type="match status" value="1"/>
</dbReference>
<dbReference type="Proteomes" id="UP000614216">
    <property type="component" value="Unassembled WGS sequence"/>
</dbReference>
<dbReference type="Gene3D" id="3.40.190.10">
    <property type="entry name" value="Periplasmic binding protein-like II"/>
    <property type="match status" value="2"/>
</dbReference>
<evidence type="ECO:0000256" key="4">
    <source>
        <dbReference type="ARBA" id="ARBA00023163"/>
    </source>
</evidence>
<dbReference type="PANTHER" id="PTHR30346">
    <property type="entry name" value="TRANSCRIPTIONAL DUAL REGULATOR HCAR-RELATED"/>
    <property type="match status" value="1"/>
</dbReference>
<dbReference type="AlphaFoldDB" id="A0A937FZ08"/>
<accession>A0A937FZ08</accession>
<dbReference type="Gene3D" id="1.10.10.10">
    <property type="entry name" value="Winged helix-like DNA-binding domain superfamily/Winged helix DNA-binding domain"/>
    <property type="match status" value="1"/>
</dbReference>
<feature type="domain" description="HTH lysR-type" evidence="5">
    <location>
        <begin position="8"/>
        <end position="65"/>
    </location>
</feature>
<comment type="caution">
    <text evidence="6">The sequence shown here is derived from an EMBL/GenBank/DDBJ whole genome shotgun (WGS) entry which is preliminary data.</text>
</comment>
<dbReference type="Pfam" id="PF00126">
    <property type="entry name" value="HTH_1"/>
    <property type="match status" value="1"/>
</dbReference>
<dbReference type="GO" id="GO:0003700">
    <property type="term" value="F:DNA-binding transcription factor activity"/>
    <property type="evidence" value="ECO:0007669"/>
    <property type="project" value="InterPro"/>
</dbReference>
<keyword evidence="2" id="KW-0805">Transcription regulation</keyword>
<proteinExistence type="inferred from homology"/>
<dbReference type="EMBL" id="JAEUGD010000064">
    <property type="protein sequence ID" value="MBL6448604.1"/>
    <property type="molecule type" value="Genomic_DNA"/>
</dbReference>
<dbReference type="SUPFAM" id="SSF53850">
    <property type="entry name" value="Periplasmic binding protein-like II"/>
    <property type="match status" value="1"/>
</dbReference>
<reference evidence="6" key="1">
    <citation type="submission" date="2021-01" db="EMBL/GenBank/DDBJ databases">
        <title>Fulvivirga kasyanovii gen. nov., sp nov., a novel member of the phylum Bacteroidetes isolated from seawater in a mussel farm.</title>
        <authorList>
            <person name="Zhao L.-H."/>
            <person name="Wang Z.-J."/>
        </authorList>
    </citation>
    <scope>NUCLEOTIDE SEQUENCE</scope>
    <source>
        <strain evidence="6">29W222</strain>
    </source>
</reference>
<dbReference type="PANTHER" id="PTHR30346:SF0">
    <property type="entry name" value="HCA OPERON TRANSCRIPTIONAL ACTIVATOR HCAR"/>
    <property type="match status" value="1"/>
</dbReference>
<dbReference type="GO" id="GO:0032993">
    <property type="term" value="C:protein-DNA complex"/>
    <property type="evidence" value="ECO:0007669"/>
    <property type="project" value="TreeGrafter"/>
</dbReference>
<comment type="similarity">
    <text evidence="1">Belongs to the LysR transcriptional regulatory family.</text>
</comment>
<dbReference type="Pfam" id="PF03466">
    <property type="entry name" value="LysR_substrate"/>
    <property type="match status" value="1"/>
</dbReference>
<evidence type="ECO:0000256" key="2">
    <source>
        <dbReference type="ARBA" id="ARBA00023015"/>
    </source>
</evidence>
<dbReference type="PROSITE" id="PS50931">
    <property type="entry name" value="HTH_LYSR"/>
    <property type="match status" value="1"/>
</dbReference>
<protein>
    <submittedName>
        <fullName evidence="6">LysR family transcriptional regulator</fullName>
    </submittedName>
</protein>
<evidence type="ECO:0000259" key="5">
    <source>
        <dbReference type="PROSITE" id="PS50931"/>
    </source>
</evidence>
<name>A0A937FZ08_9BACT</name>